<accession>A0A9W6GPV9</accession>
<dbReference type="RefSeq" id="WP_281837637.1">
    <property type="nucleotide sequence ID" value="NZ_BSDY01000030.1"/>
</dbReference>
<comment type="caution">
    <text evidence="1">The sequence shown here is derived from an EMBL/GenBank/DDBJ whole genome shotgun (WGS) entry which is preliminary data.</text>
</comment>
<protein>
    <submittedName>
        <fullName evidence="1">Uncharacterized protein</fullName>
    </submittedName>
</protein>
<name>A0A9W6GPV9_9FUSO</name>
<gene>
    <name evidence="1" type="ORF">PM10SUCC1_34730</name>
</gene>
<sequence length="221" mass="25816">MKIFFMFLLTATLIFGMEENEDNKYLIRVLYGKASYSSLRDLVSFQESTRDEQRGTLIGIQFENYLARDIWNGSGDLTYFSSFIYHRQDIKVEDGKYTEPKELSGKDTYQLNGGIKVYWKTFPWSRYVRTRIGLGEGISLVRERLDIEIQNTNNEDEKSDAHILNYLDLHISFNLRDITRWEQLENYYIGGGLSHRSGIFGYVSGVDGGSNYWTFFIEGEF</sequence>
<dbReference type="AlphaFoldDB" id="A0A9W6GPV9"/>
<evidence type="ECO:0000313" key="1">
    <source>
        <dbReference type="EMBL" id="GLI57959.1"/>
    </source>
</evidence>
<organism evidence="1 2">
    <name type="scientific">Propionigenium maris DSM 9537</name>
    <dbReference type="NCBI Taxonomy" id="1123000"/>
    <lineage>
        <taxon>Bacteria</taxon>
        <taxon>Fusobacteriati</taxon>
        <taxon>Fusobacteriota</taxon>
        <taxon>Fusobacteriia</taxon>
        <taxon>Fusobacteriales</taxon>
        <taxon>Fusobacteriaceae</taxon>
        <taxon>Propionigenium</taxon>
    </lineage>
</organism>
<dbReference type="EMBL" id="BSDY01000030">
    <property type="protein sequence ID" value="GLI57959.1"/>
    <property type="molecule type" value="Genomic_DNA"/>
</dbReference>
<evidence type="ECO:0000313" key="2">
    <source>
        <dbReference type="Proteomes" id="UP001144471"/>
    </source>
</evidence>
<proteinExistence type="predicted"/>
<reference evidence="1" key="1">
    <citation type="submission" date="2022-12" db="EMBL/GenBank/DDBJ databases">
        <title>Reference genome sequencing for broad-spectrum identification of bacterial and archaeal isolates by mass spectrometry.</title>
        <authorList>
            <person name="Sekiguchi Y."/>
            <person name="Tourlousse D.M."/>
        </authorList>
    </citation>
    <scope>NUCLEOTIDE SEQUENCE</scope>
    <source>
        <strain evidence="1">10succ1</strain>
    </source>
</reference>
<keyword evidence="2" id="KW-1185">Reference proteome</keyword>
<dbReference type="Proteomes" id="UP001144471">
    <property type="component" value="Unassembled WGS sequence"/>
</dbReference>